<accession>A0AAU9JCU2</accession>
<evidence type="ECO:0000256" key="2">
    <source>
        <dbReference type="ARBA" id="ARBA00023145"/>
    </source>
</evidence>
<feature type="domain" description="Peptidase C1A papain C-terminal" evidence="4">
    <location>
        <begin position="35"/>
        <end position="272"/>
    </location>
</feature>
<evidence type="ECO:0000259" key="4">
    <source>
        <dbReference type="SMART" id="SM00645"/>
    </source>
</evidence>
<organism evidence="5 6">
    <name type="scientific">Blepharisma stoltei</name>
    <dbReference type="NCBI Taxonomy" id="1481888"/>
    <lineage>
        <taxon>Eukaryota</taxon>
        <taxon>Sar</taxon>
        <taxon>Alveolata</taxon>
        <taxon>Ciliophora</taxon>
        <taxon>Postciliodesmatophora</taxon>
        <taxon>Heterotrichea</taxon>
        <taxon>Heterotrichida</taxon>
        <taxon>Blepharismidae</taxon>
        <taxon>Blepharisma</taxon>
    </lineage>
</organism>
<dbReference type="Proteomes" id="UP001162131">
    <property type="component" value="Unassembled WGS sequence"/>
</dbReference>
<sequence length="567" mass="62077">MFSSKLTFATLAILIVFTASRYAGPSNHASQELSAPTSLFWGKNNGISYLTVTRNHNIPQFCTSSWAVASTTVLSDRFKVLRNSSWPDYNISPQVALSCISGVQGCTTEGDPVSVYQYIYQNGITDETCASYQARDFSNGIACDRLAVCKNCLPNGKCDIPNRYFIYNITGFAVAKGVTQMVNALQSGPIVCRIGVTSQFQNYQNGILTPTAGAQVLFTSYVSIVGYGASATGTNYWIGRNSWGTVWGDAGFFNLVSGNDALGVEDYCVYPTPNKTITVVTTNNQGEEKRSYVDIADLHKLEEEPIQGYLRAKPVTEETLSAVPASWVWSDVKGKNYLSWVRNQNIPQYCEASWAFAATSSLTDRFNILIFNDTFPQFTISPQVLLNCGVGNCTGGDPTAVYNYARMNGIPDDTCQQYVGDFSETCNSAQVCQACVSPAPANDTENSVCNPTTPAHLFKVGNYGNLAGVTKMKQEIYNNGPITCGIYASKAFAAYTGGIFKEISRSTTISNFVSVVGWGIEKSTNTEYWVGRNSWGTSWGEYGYFKMQMYRDNLGIETDCTWAIPSF</sequence>
<dbReference type="SUPFAM" id="SSF54001">
    <property type="entry name" value="Cysteine proteinases"/>
    <property type="match status" value="2"/>
</dbReference>
<name>A0AAU9JCU2_9CILI</name>
<evidence type="ECO:0000313" key="6">
    <source>
        <dbReference type="Proteomes" id="UP001162131"/>
    </source>
</evidence>
<feature type="signal peptide" evidence="3">
    <location>
        <begin position="1"/>
        <end position="23"/>
    </location>
</feature>
<feature type="chain" id="PRO_5043526959" description="Peptidase C1A papain C-terminal domain-containing protein" evidence="3">
    <location>
        <begin position="24"/>
        <end position="567"/>
    </location>
</feature>
<keyword evidence="2" id="KW-0865">Zymogen</keyword>
<dbReference type="PANTHER" id="PTHR12411">
    <property type="entry name" value="CYSTEINE PROTEASE FAMILY C1-RELATED"/>
    <property type="match status" value="1"/>
</dbReference>
<comment type="caution">
    <text evidence="5">The sequence shown here is derived from an EMBL/GenBank/DDBJ whole genome shotgun (WGS) entry which is preliminary data.</text>
</comment>
<dbReference type="SMART" id="SM00645">
    <property type="entry name" value="Pept_C1"/>
    <property type="match status" value="2"/>
</dbReference>
<dbReference type="GO" id="GO:0008234">
    <property type="term" value="F:cysteine-type peptidase activity"/>
    <property type="evidence" value="ECO:0007669"/>
    <property type="project" value="InterPro"/>
</dbReference>
<dbReference type="GO" id="GO:0006508">
    <property type="term" value="P:proteolysis"/>
    <property type="evidence" value="ECO:0007669"/>
    <property type="project" value="InterPro"/>
</dbReference>
<dbReference type="InterPro" id="IPR038765">
    <property type="entry name" value="Papain-like_cys_pep_sf"/>
</dbReference>
<protein>
    <recommendedName>
        <fullName evidence="4">Peptidase C1A papain C-terminal domain-containing protein</fullName>
    </recommendedName>
</protein>
<proteinExistence type="inferred from homology"/>
<keyword evidence="6" id="KW-1185">Reference proteome</keyword>
<comment type="similarity">
    <text evidence="1">Belongs to the peptidase C1 family.</text>
</comment>
<reference evidence="5" key="1">
    <citation type="submission" date="2021-09" db="EMBL/GenBank/DDBJ databases">
        <authorList>
            <consortium name="AG Swart"/>
            <person name="Singh M."/>
            <person name="Singh A."/>
            <person name="Seah K."/>
            <person name="Emmerich C."/>
        </authorList>
    </citation>
    <scope>NUCLEOTIDE SEQUENCE</scope>
    <source>
        <strain evidence="5">ATCC30299</strain>
    </source>
</reference>
<keyword evidence="3" id="KW-0732">Signal</keyword>
<dbReference type="Gene3D" id="3.90.70.10">
    <property type="entry name" value="Cysteine proteinases"/>
    <property type="match status" value="2"/>
</dbReference>
<dbReference type="PROSITE" id="PS00640">
    <property type="entry name" value="THIOL_PROTEASE_ASN"/>
    <property type="match status" value="2"/>
</dbReference>
<dbReference type="InterPro" id="IPR013128">
    <property type="entry name" value="Peptidase_C1A"/>
</dbReference>
<evidence type="ECO:0000256" key="3">
    <source>
        <dbReference type="SAM" id="SignalP"/>
    </source>
</evidence>
<feature type="domain" description="Peptidase C1A papain C-terminal" evidence="4">
    <location>
        <begin position="323"/>
        <end position="564"/>
    </location>
</feature>
<dbReference type="InterPro" id="IPR000668">
    <property type="entry name" value="Peptidase_C1A_C"/>
</dbReference>
<dbReference type="Pfam" id="PF00112">
    <property type="entry name" value="Peptidase_C1"/>
    <property type="match status" value="2"/>
</dbReference>
<dbReference type="InterPro" id="IPR025661">
    <property type="entry name" value="Pept_asp_AS"/>
</dbReference>
<gene>
    <name evidence="5" type="ORF">BSTOLATCC_MIC21038</name>
</gene>
<dbReference type="EMBL" id="CAJZBQ010000020">
    <property type="protein sequence ID" value="CAG9318566.1"/>
    <property type="molecule type" value="Genomic_DNA"/>
</dbReference>
<evidence type="ECO:0000313" key="5">
    <source>
        <dbReference type="EMBL" id="CAG9318566.1"/>
    </source>
</evidence>
<dbReference type="AlphaFoldDB" id="A0AAU9JCU2"/>
<evidence type="ECO:0000256" key="1">
    <source>
        <dbReference type="ARBA" id="ARBA00008455"/>
    </source>
</evidence>